<organism evidence="4 5">
    <name type="scientific">Pseudooceanicola spongiae</name>
    <dbReference type="NCBI Taxonomy" id="2613965"/>
    <lineage>
        <taxon>Bacteria</taxon>
        <taxon>Pseudomonadati</taxon>
        <taxon>Pseudomonadota</taxon>
        <taxon>Alphaproteobacteria</taxon>
        <taxon>Rhodobacterales</taxon>
        <taxon>Paracoccaceae</taxon>
        <taxon>Pseudooceanicola</taxon>
    </lineage>
</organism>
<dbReference type="GO" id="GO:0006631">
    <property type="term" value="P:fatty acid metabolic process"/>
    <property type="evidence" value="ECO:0007669"/>
    <property type="project" value="InterPro"/>
</dbReference>
<dbReference type="SUPFAM" id="SSF54637">
    <property type="entry name" value="Thioesterase/thiol ester dehydrase-isomerase"/>
    <property type="match status" value="1"/>
</dbReference>
<dbReference type="InterPro" id="IPR013328">
    <property type="entry name" value="6PGD_dom2"/>
</dbReference>
<dbReference type="CDD" id="cd00586">
    <property type="entry name" value="4HBT"/>
    <property type="match status" value="1"/>
</dbReference>
<dbReference type="Proteomes" id="UP000594118">
    <property type="component" value="Chromosome"/>
</dbReference>
<name>A0A7L9WLH8_9RHOB</name>
<dbReference type="InterPro" id="IPR006176">
    <property type="entry name" value="3-OHacyl-CoA_DH_NAD-bd"/>
</dbReference>
<feature type="domain" description="3-hydroxyacyl-CoA dehydrogenase NAD binding" evidence="3">
    <location>
        <begin position="4"/>
        <end position="177"/>
    </location>
</feature>
<dbReference type="InterPro" id="IPR008927">
    <property type="entry name" value="6-PGluconate_DH-like_C_sf"/>
</dbReference>
<dbReference type="GO" id="GO:0016616">
    <property type="term" value="F:oxidoreductase activity, acting on the CH-OH group of donors, NAD or NADP as acceptor"/>
    <property type="evidence" value="ECO:0007669"/>
    <property type="project" value="InterPro"/>
</dbReference>
<evidence type="ECO:0000313" key="4">
    <source>
        <dbReference type="EMBL" id="QOL80802.1"/>
    </source>
</evidence>
<dbReference type="InterPro" id="IPR029069">
    <property type="entry name" value="HotDog_dom_sf"/>
</dbReference>
<evidence type="ECO:0000313" key="5">
    <source>
        <dbReference type="Proteomes" id="UP000594118"/>
    </source>
</evidence>
<dbReference type="RefSeq" id="WP_193083121.1">
    <property type="nucleotide sequence ID" value="NZ_CP045201.1"/>
</dbReference>
<proteinExistence type="predicted"/>
<dbReference type="Gene3D" id="1.10.1040.10">
    <property type="entry name" value="N-(1-d-carboxylethyl)-l-norvaline Dehydrogenase, domain 2"/>
    <property type="match status" value="1"/>
</dbReference>
<evidence type="ECO:0000259" key="2">
    <source>
        <dbReference type="Pfam" id="PF00725"/>
    </source>
</evidence>
<sequence length="472" mass="51073">MPSTVAIIGGGVIGAGWAARFLLHGWNVRLFDPEPTARANVATVLERARLALPGLGEVALPDEGVLSFPGLMSEAVCGVDWVQESIPERLELKQKVFQALQENMDYGAILASSTSGFTPSELQATSTQPDQIVVTHPFNPVYLLPLVELVGSDRNGAARMARAEEVLTSIGMYPLRLRSEVPAHIAGRLSDAVWREALWLIRDGHASSAEVDETIRMGLGPRWAQMGLFEAARLASSGGGPTGALAPSATLPDTDLTLMRHISDETAEVADVAALEQQRDRNLVGVLRALAEEDWGAGAVLRGHDVTLAERRGLPATFEDIADLSQPIVTIERAVPLDWIDHNDHMTLAAYMQVFSDSIVKLLALIGCDRAYAQNQRRGFFTVDSRIRHRAEARAGAPLRVEVRVIVGEGKRLSLSQQLFSGPLLLARAEHALLHVDLDSRHSCPMDAVLASRLARIVMAQGAQSMPDGLED</sequence>
<dbReference type="PANTHER" id="PTHR48075:SF5">
    <property type="entry name" value="3-HYDROXYBUTYRYL-COA DEHYDROGENASE"/>
    <property type="match status" value="1"/>
</dbReference>
<gene>
    <name evidence="4" type="ORF">F3W81_08230</name>
</gene>
<evidence type="ECO:0000256" key="1">
    <source>
        <dbReference type="ARBA" id="ARBA00023002"/>
    </source>
</evidence>
<reference evidence="4 5" key="1">
    <citation type="submission" date="2019-10" db="EMBL/GenBank/DDBJ databases">
        <title>Pseudopuniceibacterium sp. HQ09 islated from Antarctica.</title>
        <authorList>
            <person name="Liao L."/>
            <person name="Su S."/>
            <person name="Chen B."/>
            <person name="Yu Y."/>
        </authorList>
    </citation>
    <scope>NUCLEOTIDE SEQUENCE [LARGE SCALE GENOMIC DNA]</scope>
    <source>
        <strain evidence="4 5">HQ09</strain>
    </source>
</reference>
<evidence type="ECO:0000259" key="3">
    <source>
        <dbReference type="Pfam" id="PF02737"/>
    </source>
</evidence>
<dbReference type="SUPFAM" id="SSF51735">
    <property type="entry name" value="NAD(P)-binding Rossmann-fold domains"/>
    <property type="match status" value="1"/>
</dbReference>
<protein>
    <submittedName>
        <fullName evidence="4">Carnitine 3-dehydrogenase</fullName>
    </submittedName>
</protein>
<dbReference type="GO" id="GO:0070403">
    <property type="term" value="F:NAD+ binding"/>
    <property type="evidence" value="ECO:0007669"/>
    <property type="project" value="InterPro"/>
</dbReference>
<keyword evidence="5" id="KW-1185">Reference proteome</keyword>
<keyword evidence="1" id="KW-0560">Oxidoreductase</keyword>
<dbReference type="Pfam" id="PF13279">
    <property type="entry name" value="4HBT_2"/>
    <property type="match status" value="1"/>
</dbReference>
<dbReference type="Pfam" id="PF02737">
    <property type="entry name" value="3HCDH_N"/>
    <property type="match status" value="1"/>
</dbReference>
<feature type="domain" description="3-hydroxyacyl-CoA dehydrogenase C-terminal" evidence="2">
    <location>
        <begin position="185"/>
        <end position="232"/>
    </location>
</feature>
<dbReference type="InterPro" id="IPR006108">
    <property type="entry name" value="3HC_DH_C"/>
</dbReference>
<dbReference type="SUPFAM" id="SSF48179">
    <property type="entry name" value="6-phosphogluconate dehydrogenase C-terminal domain-like"/>
    <property type="match status" value="1"/>
</dbReference>
<dbReference type="AlphaFoldDB" id="A0A7L9WLH8"/>
<dbReference type="Pfam" id="PF00725">
    <property type="entry name" value="3HCDH"/>
    <property type="match status" value="1"/>
</dbReference>
<dbReference type="Gene3D" id="3.40.50.720">
    <property type="entry name" value="NAD(P)-binding Rossmann-like Domain"/>
    <property type="match status" value="1"/>
</dbReference>
<accession>A0A7L9WLH8</accession>
<dbReference type="Gene3D" id="3.10.129.10">
    <property type="entry name" value="Hotdog Thioesterase"/>
    <property type="match status" value="1"/>
</dbReference>
<dbReference type="EMBL" id="CP045201">
    <property type="protein sequence ID" value="QOL80802.1"/>
    <property type="molecule type" value="Genomic_DNA"/>
</dbReference>
<dbReference type="PANTHER" id="PTHR48075">
    <property type="entry name" value="3-HYDROXYACYL-COA DEHYDROGENASE FAMILY PROTEIN"/>
    <property type="match status" value="1"/>
</dbReference>
<dbReference type="InterPro" id="IPR036291">
    <property type="entry name" value="NAD(P)-bd_dom_sf"/>
</dbReference>
<dbReference type="KEGG" id="pshq:F3W81_08230"/>